<accession>A0ABV9SXD7</accession>
<evidence type="ECO:0000256" key="7">
    <source>
        <dbReference type="SAM" id="Phobius"/>
    </source>
</evidence>
<comment type="caution">
    <text evidence="9">The sequence shown here is derived from an EMBL/GenBank/DDBJ whole genome shotgun (WGS) entry which is preliminary data.</text>
</comment>
<dbReference type="SUPFAM" id="SSF116726">
    <property type="entry name" value="TrkA C-terminal domain-like"/>
    <property type="match status" value="2"/>
</dbReference>
<reference evidence="10" key="1">
    <citation type="journal article" date="2019" name="Int. J. Syst. Evol. Microbiol.">
        <title>The Global Catalogue of Microorganisms (GCM) 10K type strain sequencing project: providing services to taxonomists for standard genome sequencing and annotation.</title>
        <authorList>
            <consortium name="The Broad Institute Genomics Platform"/>
            <consortium name="The Broad Institute Genome Sequencing Center for Infectious Disease"/>
            <person name="Wu L."/>
            <person name="Ma J."/>
        </authorList>
    </citation>
    <scope>NUCLEOTIDE SEQUENCE [LARGE SCALE GENOMIC DNA]</scope>
    <source>
        <strain evidence="10">CGMCC 4.7466</strain>
    </source>
</reference>
<gene>
    <name evidence="9" type="ORF">ACFPFU_03435</name>
</gene>
<feature type="transmembrane region" description="Helical" evidence="7">
    <location>
        <begin position="399"/>
        <end position="429"/>
    </location>
</feature>
<evidence type="ECO:0000259" key="8">
    <source>
        <dbReference type="PROSITE" id="PS51202"/>
    </source>
</evidence>
<dbReference type="Pfam" id="PF03600">
    <property type="entry name" value="CitMHS"/>
    <property type="match status" value="1"/>
</dbReference>
<feature type="transmembrane region" description="Helical" evidence="7">
    <location>
        <begin position="28"/>
        <end position="44"/>
    </location>
</feature>
<proteinExistence type="predicted"/>
<evidence type="ECO:0000256" key="4">
    <source>
        <dbReference type="ARBA" id="ARBA00022737"/>
    </source>
</evidence>
<dbReference type="InterPro" id="IPR006037">
    <property type="entry name" value="RCK_C"/>
</dbReference>
<sequence length="586" mass="64459">MEYKAIFVILLVIMLVFVLYKDLLRPAFAFLATAFVFIVSQIISPEEFLAGLANKQIIVIFLLIGVTAGIQKNIGSGFFYRIFSEKLTPTRFRTKLMFLVGSLSALLNNTPIVAFMIPYVKEWAEKNNFPASKFLIPLSYATILGGMITVVGTSTNLVLNGLISQYGLPMLGFQDFLFIGSAVALIGISYLVFASDRLLPEREGNKTEVMAHINEYIIEAVVVGDSSIIGKSVKDAGLRSLKEIFLAEISREGREISPVSPREVLQPGDKLFFTGSTKAILELISQEKGLVLPEETYINMNGYFRLTEAVVPSTSNLIGEKIKKSDFRKRFQASIISLYRKGEKLRGNIGETKIQAGDLLLMLSGENSFQQESNKDLIVITLQDEIDARSVQNNVLPSVLAVGILLTGIVGWIDLFMAAFGGIIVLYLFRVLNLTVLRKSVDLDLLLILVCSLAIGVALKNSGAASLMVDGMLWMTDGAGVMFSISLLFVLTLVLTSMITNAAAVSIMFPMAMEMAIRLEAPFAAFFLAIAFAASGDFMTPIGYQTNLMIMGPGNYKFKDYFKIGLPLTIIYTLVTLMGIKLYFQL</sequence>
<keyword evidence="4" id="KW-0677">Repeat</keyword>
<evidence type="ECO:0000256" key="3">
    <source>
        <dbReference type="ARBA" id="ARBA00022692"/>
    </source>
</evidence>
<dbReference type="Pfam" id="PF02080">
    <property type="entry name" value="TrkA_C"/>
    <property type="match status" value="2"/>
</dbReference>
<comment type="subcellular location">
    <subcellularLocation>
        <location evidence="1">Membrane</location>
        <topology evidence="1">Multi-pass membrane protein</topology>
    </subcellularLocation>
</comment>
<feature type="transmembrane region" description="Helical" evidence="7">
    <location>
        <begin position="140"/>
        <end position="163"/>
    </location>
</feature>
<evidence type="ECO:0000256" key="2">
    <source>
        <dbReference type="ARBA" id="ARBA00022448"/>
    </source>
</evidence>
<protein>
    <submittedName>
        <fullName evidence="9">SLC13 family permease</fullName>
    </submittedName>
</protein>
<evidence type="ECO:0000313" key="10">
    <source>
        <dbReference type="Proteomes" id="UP001595818"/>
    </source>
</evidence>
<feature type="domain" description="RCK C-terminal" evidence="8">
    <location>
        <begin position="292"/>
        <end position="378"/>
    </location>
</feature>
<dbReference type="InterPro" id="IPR051679">
    <property type="entry name" value="DASS-Related_Transporters"/>
</dbReference>
<feature type="transmembrane region" description="Helical" evidence="7">
    <location>
        <begin position="56"/>
        <end position="75"/>
    </location>
</feature>
<dbReference type="InterPro" id="IPR004680">
    <property type="entry name" value="Cit_transptr-like_dom"/>
</dbReference>
<keyword evidence="5 7" id="KW-1133">Transmembrane helix</keyword>
<keyword evidence="6 7" id="KW-0472">Membrane</keyword>
<keyword evidence="3 7" id="KW-0812">Transmembrane</keyword>
<evidence type="ECO:0000256" key="5">
    <source>
        <dbReference type="ARBA" id="ARBA00022989"/>
    </source>
</evidence>
<feature type="transmembrane region" description="Helical" evidence="7">
    <location>
        <begin position="6"/>
        <end position="23"/>
    </location>
</feature>
<feature type="transmembrane region" description="Helical" evidence="7">
    <location>
        <begin position="479"/>
        <end position="509"/>
    </location>
</feature>
<evidence type="ECO:0000256" key="1">
    <source>
        <dbReference type="ARBA" id="ARBA00004141"/>
    </source>
</evidence>
<dbReference type="EMBL" id="JBHSJJ010000002">
    <property type="protein sequence ID" value="MFC4870725.1"/>
    <property type="molecule type" value="Genomic_DNA"/>
</dbReference>
<feature type="domain" description="RCK C-terminal" evidence="8">
    <location>
        <begin position="205"/>
        <end position="289"/>
    </location>
</feature>
<dbReference type="RefSeq" id="WP_377061537.1">
    <property type="nucleotide sequence ID" value="NZ_JBHSJJ010000002.1"/>
</dbReference>
<dbReference type="PANTHER" id="PTHR43652:SF2">
    <property type="entry name" value="BASIC AMINO ACID ANTIPORTER YFCC-RELATED"/>
    <property type="match status" value="1"/>
</dbReference>
<evidence type="ECO:0000313" key="9">
    <source>
        <dbReference type="EMBL" id="MFC4870725.1"/>
    </source>
</evidence>
<dbReference type="Gene3D" id="3.30.70.1450">
    <property type="entry name" value="Regulator of K+ conductance, C-terminal domain"/>
    <property type="match status" value="2"/>
</dbReference>
<dbReference type="PANTHER" id="PTHR43652">
    <property type="entry name" value="BASIC AMINO ACID ANTIPORTER YFCC-RELATED"/>
    <property type="match status" value="1"/>
</dbReference>
<feature type="transmembrane region" description="Helical" evidence="7">
    <location>
        <begin position="521"/>
        <end position="544"/>
    </location>
</feature>
<dbReference type="Proteomes" id="UP001595818">
    <property type="component" value="Unassembled WGS sequence"/>
</dbReference>
<dbReference type="InterPro" id="IPR036721">
    <property type="entry name" value="RCK_C_sf"/>
</dbReference>
<feature type="transmembrane region" description="Helical" evidence="7">
    <location>
        <begin position="175"/>
        <end position="193"/>
    </location>
</feature>
<feature type="transmembrane region" description="Helical" evidence="7">
    <location>
        <begin position="96"/>
        <end position="120"/>
    </location>
</feature>
<organism evidence="9 10">
    <name type="scientific">Negadavirga shengliensis</name>
    <dbReference type="NCBI Taxonomy" id="1389218"/>
    <lineage>
        <taxon>Bacteria</taxon>
        <taxon>Pseudomonadati</taxon>
        <taxon>Bacteroidota</taxon>
        <taxon>Cytophagia</taxon>
        <taxon>Cytophagales</taxon>
        <taxon>Cyclobacteriaceae</taxon>
        <taxon>Negadavirga</taxon>
    </lineage>
</organism>
<keyword evidence="2" id="KW-0813">Transport</keyword>
<dbReference type="PROSITE" id="PS51202">
    <property type="entry name" value="RCK_C"/>
    <property type="match status" value="2"/>
</dbReference>
<feature type="transmembrane region" description="Helical" evidence="7">
    <location>
        <begin position="441"/>
        <end position="459"/>
    </location>
</feature>
<keyword evidence="10" id="KW-1185">Reference proteome</keyword>
<name>A0ABV9SXD7_9BACT</name>
<feature type="transmembrane region" description="Helical" evidence="7">
    <location>
        <begin position="564"/>
        <end position="584"/>
    </location>
</feature>
<evidence type="ECO:0000256" key="6">
    <source>
        <dbReference type="ARBA" id="ARBA00023136"/>
    </source>
</evidence>